<dbReference type="EMBL" id="BLXT01003657">
    <property type="protein sequence ID" value="GFO02881.1"/>
    <property type="molecule type" value="Genomic_DNA"/>
</dbReference>
<protein>
    <submittedName>
        <fullName evidence="3">Uncharacterized protein</fullName>
    </submittedName>
</protein>
<dbReference type="Proteomes" id="UP000735302">
    <property type="component" value="Unassembled WGS sequence"/>
</dbReference>
<organism evidence="3 4">
    <name type="scientific">Plakobranchus ocellatus</name>
    <dbReference type="NCBI Taxonomy" id="259542"/>
    <lineage>
        <taxon>Eukaryota</taxon>
        <taxon>Metazoa</taxon>
        <taxon>Spiralia</taxon>
        <taxon>Lophotrochozoa</taxon>
        <taxon>Mollusca</taxon>
        <taxon>Gastropoda</taxon>
        <taxon>Heterobranchia</taxon>
        <taxon>Euthyneura</taxon>
        <taxon>Panpulmonata</taxon>
        <taxon>Sacoglossa</taxon>
        <taxon>Placobranchoidea</taxon>
        <taxon>Plakobranchidae</taxon>
        <taxon>Plakobranchus</taxon>
    </lineage>
</organism>
<evidence type="ECO:0000313" key="3">
    <source>
        <dbReference type="EMBL" id="GFO02881.1"/>
    </source>
</evidence>
<feature type="compositionally biased region" description="Polar residues" evidence="1">
    <location>
        <begin position="134"/>
        <end position="143"/>
    </location>
</feature>
<evidence type="ECO:0000256" key="2">
    <source>
        <dbReference type="SAM" id="Phobius"/>
    </source>
</evidence>
<sequence length="361" mass="39447">MGFEVGVANVLRTSEIKDKGSYKDQETSQSESTKNVIIAVLSVFAGACAILILVMFSIYVLKLRGASSGREAAPAAPPEFQRPLSDSYEELPEIVTHEGYEQLGERSSPNEYTAATNLDVLHISKGGASERKASSTNSYQSIGSGKFEPRPQVSEKKHSETNLKAAKSFILNDREKHGACASKVLKVRTKSEPCWGRESREREGKTCKVDESDELSPSACFMLGASTESRRHAKASYSAEASGASDNIELKDLTSPICFMLGASTEDKRQTNSFCPAGSNTENGDINMKDLPTPVYFKLVTSKGDQSHEAVFSCFEAKRVENKFAKQNLDTGSCEPDGDGEYLTTLDASREHEDYLELLED</sequence>
<keyword evidence="4" id="KW-1185">Reference proteome</keyword>
<keyword evidence="2" id="KW-0472">Membrane</keyword>
<evidence type="ECO:0000256" key="1">
    <source>
        <dbReference type="SAM" id="MobiDB-lite"/>
    </source>
</evidence>
<feature type="compositionally biased region" description="Basic and acidic residues" evidence="1">
    <location>
        <begin position="147"/>
        <end position="161"/>
    </location>
</feature>
<feature type="transmembrane region" description="Helical" evidence="2">
    <location>
        <begin position="36"/>
        <end position="61"/>
    </location>
</feature>
<feature type="region of interest" description="Disordered" evidence="1">
    <location>
        <begin position="126"/>
        <end position="161"/>
    </location>
</feature>
<name>A0AAV4A864_9GAST</name>
<evidence type="ECO:0000313" key="4">
    <source>
        <dbReference type="Proteomes" id="UP000735302"/>
    </source>
</evidence>
<dbReference type="AlphaFoldDB" id="A0AAV4A864"/>
<comment type="caution">
    <text evidence="3">The sequence shown here is derived from an EMBL/GenBank/DDBJ whole genome shotgun (WGS) entry which is preliminary data.</text>
</comment>
<keyword evidence="2" id="KW-0812">Transmembrane</keyword>
<reference evidence="3 4" key="1">
    <citation type="journal article" date="2021" name="Elife">
        <title>Chloroplast acquisition without the gene transfer in kleptoplastic sea slugs, Plakobranchus ocellatus.</title>
        <authorList>
            <person name="Maeda T."/>
            <person name="Takahashi S."/>
            <person name="Yoshida T."/>
            <person name="Shimamura S."/>
            <person name="Takaki Y."/>
            <person name="Nagai Y."/>
            <person name="Toyoda A."/>
            <person name="Suzuki Y."/>
            <person name="Arimoto A."/>
            <person name="Ishii H."/>
            <person name="Satoh N."/>
            <person name="Nishiyama T."/>
            <person name="Hasebe M."/>
            <person name="Maruyama T."/>
            <person name="Minagawa J."/>
            <person name="Obokata J."/>
            <person name="Shigenobu S."/>
        </authorList>
    </citation>
    <scope>NUCLEOTIDE SEQUENCE [LARGE SCALE GENOMIC DNA]</scope>
</reference>
<keyword evidence="2" id="KW-1133">Transmembrane helix</keyword>
<accession>A0AAV4A864</accession>
<proteinExistence type="predicted"/>
<gene>
    <name evidence="3" type="ORF">PoB_002938600</name>
</gene>